<gene>
    <name evidence="1" type="ORF">JTE90_004940</name>
</gene>
<proteinExistence type="predicted"/>
<dbReference type="Proteomes" id="UP000827092">
    <property type="component" value="Unassembled WGS sequence"/>
</dbReference>
<dbReference type="EMBL" id="JAFNEN010000129">
    <property type="protein sequence ID" value="KAG8193116.1"/>
    <property type="molecule type" value="Genomic_DNA"/>
</dbReference>
<accession>A0AAV6V9Y5</accession>
<keyword evidence="2" id="KW-1185">Reference proteome</keyword>
<evidence type="ECO:0000313" key="1">
    <source>
        <dbReference type="EMBL" id="KAG8193116.1"/>
    </source>
</evidence>
<name>A0AAV6V9Y5_9ARAC</name>
<sequence length="86" mass="10023">MQVDQLGRKYDQLAGSYRPIRQEVTDQLCRKLPTNSRNYRPIAGSYRPISRKLRPIMQKLPTNYAGSYRPIKQEVIDQLGRKLSSN</sequence>
<reference evidence="1 2" key="1">
    <citation type="journal article" date="2022" name="Nat. Ecol. Evol.">
        <title>A masculinizing supergene underlies an exaggerated male reproductive morph in a spider.</title>
        <authorList>
            <person name="Hendrickx F."/>
            <person name="De Corte Z."/>
            <person name="Sonet G."/>
            <person name="Van Belleghem S.M."/>
            <person name="Kostlbacher S."/>
            <person name="Vangestel C."/>
        </authorList>
    </citation>
    <scope>NUCLEOTIDE SEQUENCE [LARGE SCALE GENOMIC DNA]</scope>
    <source>
        <strain evidence="1">W744_W776</strain>
    </source>
</reference>
<protein>
    <recommendedName>
        <fullName evidence="3">Sperm-lysin</fullName>
    </recommendedName>
</protein>
<dbReference type="AlphaFoldDB" id="A0AAV6V9Y5"/>
<evidence type="ECO:0000313" key="2">
    <source>
        <dbReference type="Proteomes" id="UP000827092"/>
    </source>
</evidence>
<comment type="caution">
    <text evidence="1">The sequence shown here is derived from an EMBL/GenBank/DDBJ whole genome shotgun (WGS) entry which is preliminary data.</text>
</comment>
<organism evidence="1 2">
    <name type="scientific">Oedothorax gibbosus</name>
    <dbReference type="NCBI Taxonomy" id="931172"/>
    <lineage>
        <taxon>Eukaryota</taxon>
        <taxon>Metazoa</taxon>
        <taxon>Ecdysozoa</taxon>
        <taxon>Arthropoda</taxon>
        <taxon>Chelicerata</taxon>
        <taxon>Arachnida</taxon>
        <taxon>Araneae</taxon>
        <taxon>Araneomorphae</taxon>
        <taxon>Entelegynae</taxon>
        <taxon>Araneoidea</taxon>
        <taxon>Linyphiidae</taxon>
        <taxon>Erigoninae</taxon>
        <taxon>Oedothorax</taxon>
    </lineage>
</organism>
<evidence type="ECO:0008006" key="3">
    <source>
        <dbReference type="Google" id="ProtNLM"/>
    </source>
</evidence>